<accession>A0ABU4HJ97</accession>
<dbReference type="PROSITE" id="PS50977">
    <property type="entry name" value="HTH_TETR_2"/>
    <property type="match status" value="1"/>
</dbReference>
<comment type="caution">
    <text evidence="6">The sequence shown here is derived from an EMBL/GenBank/DDBJ whole genome shotgun (WGS) entry which is preliminary data.</text>
</comment>
<dbReference type="Pfam" id="PF00440">
    <property type="entry name" value="TetR_N"/>
    <property type="match status" value="1"/>
</dbReference>
<proteinExistence type="predicted"/>
<organism evidence="6 7">
    <name type="scientific">Conexibacter stalactiti</name>
    <dbReference type="NCBI Taxonomy" id="1940611"/>
    <lineage>
        <taxon>Bacteria</taxon>
        <taxon>Bacillati</taxon>
        <taxon>Actinomycetota</taxon>
        <taxon>Thermoleophilia</taxon>
        <taxon>Solirubrobacterales</taxon>
        <taxon>Conexibacteraceae</taxon>
        <taxon>Conexibacter</taxon>
    </lineage>
</organism>
<feature type="domain" description="HTH tetR-type" evidence="5">
    <location>
        <begin position="22"/>
        <end position="82"/>
    </location>
</feature>
<evidence type="ECO:0000256" key="1">
    <source>
        <dbReference type="ARBA" id="ARBA00023015"/>
    </source>
</evidence>
<keyword evidence="3" id="KW-0804">Transcription</keyword>
<dbReference type="InterPro" id="IPR036271">
    <property type="entry name" value="Tet_transcr_reg_TetR-rel_C_sf"/>
</dbReference>
<evidence type="ECO:0000259" key="5">
    <source>
        <dbReference type="PROSITE" id="PS50977"/>
    </source>
</evidence>
<dbReference type="SUPFAM" id="SSF48498">
    <property type="entry name" value="Tetracyclin repressor-like, C-terminal domain"/>
    <property type="match status" value="1"/>
</dbReference>
<evidence type="ECO:0000256" key="3">
    <source>
        <dbReference type="ARBA" id="ARBA00023163"/>
    </source>
</evidence>
<dbReference type="PANTHER" id="PTHR30055:SF234">
    <property type="entry name" value="HTH-TYPE TRANSCRIPTIONAL REGULATOR BETI"/>
    <property type="match status" value="1"/>
</dbReference>
<evidence type="ECO:0000256" key="4">
    <source>
        <dbReference type="PROSITE-ProRule" id="PRU00335"/>
    </source>
</evidence>
<dbReference type="InterPro" id="IPR001647">
    <property type="entry name" value="HTH_TetR"/>
</dbReference>
<dbReference type="PRINTS" id="PR00455">
    <property type="entry name" value="HTHTETR"/>
</dbReference>
<feature type="DNA-binding region" description="H-T-H motif" evidence="4">
    <location>
        <begin position="45"/>
        <end position="64"/>
    </location>
</feature>
<evidence type="ECO:0000256" key="2">
    <source>
        <dbReference type="ARBA" id="ARBA00023125"/>
    </source>
</evidence>
<keyword evidence="2 4" id="KW-0238">DNA-binding</keyword>
<dbReference type="RefSeq" id="WP_318595656.1">
    <property type="nucleotide sequence ID" value="NZ_JAWSTH010000005.1"/>
</dbReference>
<sequence length="231" mass="24687">MTTARTPSVGAGGNGDGDWAGLSTRERILRAASTLFATRGYGGTSTREIATLVDIRQPSLFHHFPSKASIAEALLDHSLGRVAEPVAQLARDGGSAAARLYGYVYFDTRFLATSPYDLAGLYSDDILNAPELADWRRRLDTLHDAIADLVRQGIDGGEFVPIDPDFAQRVISGLNLITISMHHGQSAAWAAQFADDVATFALRGLIAALSDLPRARRDGAAIADRLGHATV</sequence>
<keyword evidence="1" id="KW-0805">Transcription regulation</keyword>
<dbReference type="EMBL" id="JAWSTH010000005">
    <property type="protein sequence ID" value="MDW5593395.1"/>
    <property type="molecule type" value="Genomic_DNA"/>
</dbReference>
<dbReference type="InterPro" id="IPR009057">
    <property type="entry name" value="Homeodomain-like_sf"/>
</dbReference>
<evidence type="ECO:0000313" key="7">
    <source>
        <dbReference type="Proteomes" id="UP001284601"/>
    </source>
</evidence>
<dbReference type="SUPFAM" id="SSF46689">
    <property type="entry name" value="Homeodomain-like"/>
    <property type="match status" value="1"/>
</dbReference>
<protein>
    <submittedName>
        <fullName evidence="6">TetR/AcrR family transcriptional regulator</fullName>
    </submittedName>
</protein>
<keyword evidence="7" id="KW-1185">Reference proteome</keyword>
<dbReference type="PANTHER" id="PTHR30055">
    <property type="entry name" value="HTH-TYPE TRANSCRIPTIONAL REGULATOR RUTR"/>
    <property type="match status" value="1"/>
</dbReference>
<dbReference type="Gene3D" id="1.10.357.10">
    <property type="entry name" value="Tetracycline Repressor, domain 2"/>
    <property type="match status" value="1"/>
</dbReference>
<dbReference type="Proteomes" id="UP001284601">
    <property type="component" value="Unassembled WGS sequence"/>
</dbReference>
<dbReference type="InterPro" id="IPR050109">
    <property type="entry name" value="HTH-type_TetR-like_transc_reg"/>
</dbReference>
<evidence type="ECO:0000313" key="6">
    <source>
        <dbReference type="EMBL" id="MDW5593395.1"/>
    </source>
</evidence>
<reference evidence="7" key="1">
    <citation type="submission" date="2023-07" db="EMBL/GenBank/DDBJ databases">
        <title>Conexibacter stalactiti sp. nov., isolated from stalactites in a lava cave and emended description of the genus Conexibacter.</title>
        <authorList>
            <person name="Lee S.D."/>
        </authorList>
    </citation>
    <scope>NUCLEOTIDE SEQUENCE [LARGE SCALE GENOMIC DNA]</scope>
    <source>
        <strain evidence="7">KCTC 39840</strain>
    </source>
</reference>
<gene>
    <name evidence="6" type="ORF">R7226_03540</name>
</gene>
<dbReference type="Gene3D" id="1.10.10.60">
    <property type="entry name" value="Homeodomain-like"/>
    <property type="match status" value="1"/>
</dbReference>
<name>A0ABU4HJ97_9ACTN</name>